<dbReference type="Gene3D" id="1.10.287.70">
    <property type="match status" value="1"/>
</dbReference>
<evidence type="ECO:0000256" key="2">
    <source>
        <dbReference type="ARBA" id="ARBA00008685"/>
    </source>
</evidence>
<evidence type="ECO:0000256" key="6">
    <source>
        <dbReference type="ARBA" id="ARBA00023136"/>
    </source>
</evidence>
<dbReference type="PANTHER" id="PTHR42643">
    <property type="entry name" value="IONOTROPIC RECEPTOR 20A-RELATED"/>
    <property type="match status" value="1"/>
</dbReference>
<comment type="subcellular location">
    <subcellularLocation>
        <location evidence="1">Cell membrane</location>
        <topology evidence="1">Multi-pass membrane protein</topology>
    </subcellularLocation>
</comment>
<dbReference type="InterPro" id="IPR052192">
    <property type="entry name" value="Insect_Ionotropic_Sensory_Rcpt"/>
</dbReference>
<evidence type="ECO:0000256" key="7">
    <source>
        <dbReference type="ARBA" id="ARBA00023170"/>
    </source>
</evidence>
<evidence type="ECO:0000313" key="11">
    <source>
        <dbReference type="EMBL" id="KAK8407842.1"/>
    </source>
</evidence>
<keyword evidence="3" id="KW-1003">Cell membrane</keyword>
<evidence type="ECO:0000313" key="12">
    <source>
        <dbReference type="Proteomes" id="UP001487740"/>
    </source>
</evidence>
<keyword evidence="4 9" id="KW-0812">Transmembrane</keyword>
<dbReference type="Proteomes" id="UP001487740">
    <property type="component" value="Unassembled WGS sequence"/>
</dbReference>
<dbReference type="InterPro" id="IPR001320">
    <property type="entry name" value="Iontro_rcpt_C"/>
</dbReference>
<organism evidence="11 12">
    <name type="scientific">Scylla paramamosain</name>
    <name type="common">Mud crab</name>
    <dbReference type="NCBI Taxonomy" id="85552"/>
    <lineage>
        <taxon>Eukaryota</taxon>
        <taxon>Metazoa</taxon>
        <taxon>Ecdysozoa</taxon>
        <taxon>Arthropoda</taxon>
        <taxon>Crustacea</taxon>
        <taxon>Multicrustacea</taxon>
        <taxon>Malacostraca</taxon>
        <taxon>Eumalacostraca</taxon>
        <taxon>Eucarida</taxon>
        <taxon>Decapoda</taxon>
        <taxon>Pleocyemata</taxon>
        <taxon>Brachyura</taxon>
        <taxon>Eubrachyura</taxon>
        <taxon>Portunoidea</taxon>
        <taxon>Portunidae</taxon>
        <taxon>Portuninae</taxon>
        <taxon>Scylla</taxon>
    </lineage>
</organism>
<evidence type="ECO:0000256" key="9">
    <source>
        <dbReference type="SAM" id="Phobius"/>
    </source>
</evidence>
<evidence type="ECO:0000259" key="10">
    <source>
        <dbReference type="Pfam" id="PF00060"/>
    </source>
</evidence>
<dbReference type="AlphaFoldDB" id="A0AAW0V8F8"/>
<evidence type="ECO:0000256" key="4">
    <source>
        <dbReference type="ARBA" id="ARBA00022692"/>
    </source>
</evidence>
<dbReference type="GO" id="GO:0015276">
    <property type="term" value="F:ligand-gated monoatomic ion channel activity"/>
    <property type="evidence" value="ECO:0007669"/>
    <property type="project" value="InterPro"/>
</dbReference>
<comment type="similarity">
    <text evidence="2">Belongs to the glutamate-gated ion channel (TC 1.A.10.1) family.</text>
</comment>
<keyword evidence="7" id="KW-0675">Receptor</keyword>
<dbReference type="GO" id="GO:0050906">
    <property type="term" value="P:detection of stimulus involved in sensory perception"/>
    <property type="evidence" value="ECO:0007669"/>
    <property type="project" value="UniProtKB-ARBA"/>
</dbReference>
<feature type="domain" description="Ionotropic glutamate receptor C-terminal" evidence="10">
    <location>
        <begin position="142"/>
        <end position="351"/>
    </location>
</feature>
<sequence length="416" mass="45621">MPPSDNAFGSRKEDGTWNGMVGLVSTGPVFNADLVILTSKGSLEIDPWAFLLPLTPALWVMLMATLVVVWAATLLVGRLGQAWRQWPHSVFLQLYGVLMQQGEGAGLAALVHGSAGWWVKVTRRTLAHTFPVAGVTMPLCGQRLRLMVGGWVVASALVVWSYSGLLVSVMTVRHVPRPIQTAQDLIDASHVKVFTRSKTAYTDLMAQAESGVLHDLYGLRTQGRLIFNRVTLDEWLDLLRLGDRASLQTSLTATTLKAEDFNRRGRCELYIAKESLGSFTYSLITQKNSSILPAINIRVQAVLESGLYNYWVQQGFANGTACDSSPSTVTVHQPFSLASLWAVFAVLGVGLGVWVPRLSSRGDSLPQRLLLQEALRDDHEAKFRIDGYNNVCELPIHTGQQASNVCMSRLSILGSM</sequence>
<evidence type="ECO:0000256" key="3">
    <source>
        <dbReference type="ARBA" id="ARBA00022475"/>
    </source>
</evidence>
<keyword evidence="6 9" id="KW-0472">Membrane</keyword>
<feature type="transmembrane region" description="Helical" evidence="9">
    <location>
        <begin position="57"/>
        <end position="76"/>
    </location>
</feature>
<accession>A0AAW0V8F8</accession>
<dbReference type="EMBL" id="JARAKH010000001">
    <property type="protein sequence ID" value="KAK8407842.1"/>
    <property type="molecule type" value="Genomic_DNA"/>
</dbReference>
<keyword evidence="5 9" id="KW-1133">Transmembrane helix</keyword>
<dbReference type="SUPFAM" id="SSF53850">
    <property type="entry name" value="Periplasmic binding protein-like II"/>
    <property type="match status" value="1"/>
</dbReference>
<gene>
    <name evidence="11" type="ORF">O3P69_002401</name>
</gene>
<evidence type="ECO:0000256" key="5">
    <source>
        <dbReference type="ARBA" id="ARBA00022989"/>
    </source>
</evidence>
<comment type="caution">
    <text evidence="11">The sequence shown here is derived from an EMBL/GenBank/DDBJ whole genome shotgun (WGS) entry which is preliminary data.</text>
</comment>
<keyword evidence="8" id="KW-0325">Glycoprotein</keyword>
<feature type="transmembrane region" description="Helical" evidence="9">
    <location>
        <begin position="335"/>
        <end position="355"/>
    </location>
</feature>
<keyword evidence="12" id="KW-1185">Reference proteome</keyword>
<feature type="transmembrane region" description="Helical" evidence="9">
    <location>
        <begin position="146"/>
        <end position="170"/>
    </location>
</feature>
<dbReference type="GO" id="GO:0005886">
    <property type="term" value="C:plasma membrane"/>
    <property type="evidence" value="ECO:0007669"/>
    <property type="project" value="UniProtKB-SubCell"/>
</dbReference>
<protein>
    <recommendedName>
        <fullName evidence="10">Ionotropic glutamate receptor C-terminal domain-containing protein</fullName>
    </recommendedName>
</protein>
<dbReference type="PANTHER" id="PTHR42643:SF24">
    <property type="entry name" value="IONOTROPIC RECEPTOR 60A"/>
    <property type="match status" value="1"/>
</dbReference>
<reference evidence="11 12" key="1">
    <citation type="submission" date="2023-03" db="EMBL/GenBank/DDBJ databases">
        <title>High-quality genome of Scylla paramamosain provides insights in environmental adaptation.</title>
        <authorList>
            <person name="Zhang L."/>
        </authorList>
    </citation>
    <scope>NUCLEOTIDE SEQUENCE [LARGE SCALE GENOMIC DNA]</scope>
    <source>
        <strain evidence="11">LZ_2023a</strain>
        <tissue evidence="11">Muscle</tissue>
    </source>
</reference>
<evidence type="ECO:0000256" key="1">
    <source>
        <dbReference type="ARBA" id="ARBA00004651"/>
    </source>
</evidence>
<name>A0AAW0V8F8_SCYPA</name>
<dbReference type="Pfam" id="PF00060">
    <property type="entry name" value="Lig_chan"/>
    <property type="match status" value="1"/>
</dbReference>
<proteinExistence type="inferred from homology"/>
<evidence type="ECO:0000256" key="8">
    <source>
        <dbReference type="ARBA" id="ARBA00023180"/>
    </source>
</evidence>